<comment type="caution">
    <text evidence="3">The sequence shown here is derived from an EMBL/GenBank/DDBJ whole genome shotgun (WGS) entry which is preliminary data.</text>
</comment>
<dbReference type="Gene3D" id="3.40.50.150">
    <property type="entry name" value="Vaccinia Virus protein VP39"/>
    <property type="match status" value="1"/>
</dbReference>
<accession>G4TER9</accession>
<dbReference type="PANTHER" id="PTHR43591:SF24">
    <property type="entry name" value="2-METHOXY-6-POLYPRENYL-1,4-BENZOQUINOL METHYLASE, MITOCHONDRIAL"/>
    <property type="match status" value="1"/>
</dbReference>
<evidence type="ECO:0000313" key="3">
    <source>
        <dbReference type="EMBL" id="CCA69809.1"/>
    </source>
</evidence>
<dbReference type="Pfam" id="PF13649">
    <property type="entry name" value="Methyltransf_25"/>
    <property type="match status" value="1"/>
</dbReference>
<dbReference type="OrthoDB" id="2013972at2759"/>
<organism evidence="3 4">
    <name type="scientific">Serendipita indica (strain DSM 11827)</name>
    <name type="common">Root endophyte fungus</name>
    <name type="synonym">Piriformospora indica</name>
    <dbReference type="NCBI Taxonomy" id="1109443"/>
    <lineage>
        <taxon>Eukaryota</taxon>
        <taxon>Fungi</taxon>
        <taxon>Dikarya</taxon>
        <taxon>Basidiomycota</taxon>
        <taxon>Agaricomycotina</taxon>
        <taxon>Agaricomycetes</taxon>
        <taxon>Sebacinales</taxon>
        <taxon>Serendipitaceae</taxon>
        <taxon>Serendipita</taxon>
    </lineage>
</organism>
<dbReference type="PANTHER" id="PTHR43591">
    <property type="entry name" value="METHYLTRANSFERASE"/>
    <property type="match status" value="1"/>
</dbReference>
<name>G4TER9_SERID</name>
<dbReference type="InParanoid" id="G4TER9"/>
<sequence>MASKVLRLKRSNLEPPIDPEDQDFTSPVTVAQPDLGGPMTQDQGELGPYFTRKYGSKHHSFWNVPWPLSYEKEILDMDVLLHQLLKEIKGLTVTDFSAGPPTKVLDLGTGLGAWVLDAAHQWPNTEFVGLDVVPIQPKLDRGLDPSIHARIRWVTSNFLQPLPFPDGSFDFVRGVNIARGVPESKWTFLFEEVARVLKQGGKVEIVAENIVFPYIPRAISQATSPTIDTPVQPYFGLPRHEHILLEELFFDVFSSRFINVSPVRIIPSSMNISLRNVVEVPIHIPSKSPTTDNDPRGESIPTTPDYTHGKASSIPFPAASDSPCHLFDWANELRAWQAVLGCKEAMWEELEKKTKEDRDIKETGEDLLRSLPWSKEERELRPRQLFELLFLRYEREMRKCISISTALRKRLGWSAGKHEHEYGVFDENFDWLDRESRYFAGEDESTRHMSCFLAQKGDKFSLQV</sequence>
<protein>
    <recommendedName>
        <fullName evidence="2">Methyltransferase domain-containing protein</fullName>
    </recommendedName>
</protein>
<reference evidence="3 4" key="1">
    <citation type="journal article" date="2011" name="PLoS Pathog.">
        <title>Endophytic Life Strategies Decoded by Genome and Transcriptome Analyses of the Mutualistic Root Symbiont Piriformospora indica.</title>
        <authorList>
            <person name="Zuccaro A."/>
            <person name="Lahrmann U."/>
            <person name="Guldener U."/>
            <person name="Langen G."/>
            <person name="Pfiffi S."/>
            <person name="Biedenkopf D."/>
            <person name="Wong P."/>
            <person name="Samans B."/>
            <person name="Grimm C."/>
            <person name="Basiewicz M."/>
            <person name="Murat C."/>
            <person name="Martin F."/>
            <person name="Kogel K.H."/>
        </authorList>
    </citation>
    <scope>NUCLEOTIDE SEQUENCE [LARGE SCALE GENOMIC DNA]</scope>
    <source>
        <strain evidence="3 4">DSM 11827</strain>
    </source>
</reference>
<gene>
    <name evidence="3" type="ORF">PIIN_03750</name>
</gene>
<dbReference type="GO" id="GO:0008168">
    <property type="term" value="F:methyltransferase activity"/>
    <property type="evidence" value="ECO:0007669"/>
    <property type="project" value="TreeGrafter"/>
</dbReference>
<dbReference type="InterPro" id="IPR041698">
    <property type="entry name" value="Methyltransf_25"/>
</dbReference>
<feature type="domain" description="Methyltransferase" evidence="2">
    <location>
        <begin position="104"/>
        <end position="201"/>
    </location>
</feature>
<keyword evidence="4" id="KW-1185">Reference proteome</keyword>
<feature type="compositionally biased region" description="Basic residues" evidence="1">
    <location>
        <begin position="1"/>
        <end position="10"/>
    </location>
</feature>
<proteinExistence type="predicted"/>
<dbReference type="AlphaFoldDB" id="G4TER9"/>
<dbReference type="eggNOG" id="ENOG502S6Z0">
    <property type="taxonomic scope" value="Eukaryota"/>
</dbReference>
<feature type="region of interest" description="Disordered" evidence="1">
    <location>
        <begin position="285"/>
        <end position="313"/>
    </location>
</feature>
<evidence type="ECO:0000256" key="1">
    <source>
        <dbReference type="SAM" id="MobiDB-lite"/>
    </source>
</evidence>
<dbReference type="HOGENOM" id="CLU_029174_0_0_1"/>
<dbReference type="EMBL" id="CAFZ01000064">
    <property type="protein sequence ID" value="CCA69809.1"/>
    <property type="molecule type" value="Genomic_DNA"/>
</dbReference>
<feature type="region of interest" description="Disordered" evidence="1">
    <location>
        <begin position="1"/>
        <end position="26"/>
    </location>
</feature>
<evidence type="ECO:0000313" key="4">
    <source>
        <dbReference type="Proteomes" id="UP000007148"/>
    </source>
</evidence>
<dbReference type="InterPro" id="IPR029063">
    <property type="entry name" value="SAM-dependent_MTases_sf"/>
</dbReference>
<dbReference type="SUPFAM" id="SSF53335">
    <property type="entry name" value="S-adenosyl-L-methionine-dependent methyltransferases"/>
    <property type="match status" value="1"/>
</dbReference>
<dbReference type="STRING" id="1109443.G4TER9"/>
<dbReference type="Proteomes" id="UP000007148">
    <property type="component" value="Unassembled WGS sequence"/>
</dbReference>
<dbReference type="CDD" id="cd02440">
    <property type="entry name" value="AdoMet_MTases"/>
    <property type="match status" value="1"/>
</dbReference>
<evidence type="ECO:0000259" key="2">
    <source>
        <dbReference type="Pfam" id="PF13649"/>
    </source>
</evidence>